<dbReference type="InterPro" id="IPR006059">
    <property type="entry name" value="SBP"/>
</dbReference>
<protein>
    <submittedName>
        <fullName evidence="3">Extracellular solute-binding protein</fullName>
    </submittedName>
</protein>
<dbReference type="RefSeq" id="WP_144932955.1">
    <property type="nucleotide sequence ID" value="NZ_JBHTIU010000016.1"/>
</dbReference>
<keyword evidence="2" id="KW-0732">Signal</keyword>
<dbReference type="Gene3D" id="3.40.190.10">
    <property type="entry name" value="Periplasmic binding protein-like II"/>
    <property type="match status" value="2"/>
</dbReference>
<dbReference type="CDD" id="cd13580">
    <property type="entry name" value="PBP2_AlgQ_like_1"/>
    <property type="match status" value="1"/>
</dbReference>
<dbReference type="PANTHER" id="PTHR43649:SF17">
    <property type="entry name" value="ABC TRANSPORTER SOLUTE BINDING PROTEIN-SUGAR TRANSPORT"/>
    <property type="match status" value="1"/>
</dbReference>
<accession>A0ABW3D768</accession>
<dbReference type="SUPFAM" id="SSF53850">
    <property type="entry name" value="Periplasmic binding protein-like II"/>
    <property type="match status" value="1"/>
</dbReference>
<comment type="caution">
    <text evidence="3">The sequence shown here is derived from an EMBL/GenBank/DDBJ whole genome shotgun (WGS) entry which is preliminary data.</text>
</comment>
<dbReference type="InterPro" id="IPR050490">
    <property type="entry name" value="Bact_solute-bd_prot1"/>
</dbReference>
<proteinExistence type="predicted"/>
<feature type="chain" id="PRO_5046479285" evidence="2">
    <location>
        <begin position="22"/>
        <end position="511"/>
    </location>
</feature>
<feature type="signal peptide" evidence="2">
    <location>
        <begin position="1"/>
        <end position="21"/>
    </location>
</feature>
<dbReference type="Proteomes" id="UP001597120">
    <property type="component" value="Unassembled WGS sequence"/>
</dbReference>
<feature type="compositionally biased region" description="Basic and acidic residues" evidence="1">
    <location>
        <begin position="49"/>
        <end position="59"/>
    </location>
</feature>
<evidence type="ECO:0000313" key="4">
    <source>
        <dbReference type="Proteomes" id="UP001597120"/>
    </source>
</evidence>
<name>A0ABW3D768_9BACL</name>
<keyword evidence="4" id="KW-1185">Reference proteome</keyword>
<organism evidence="3 4">
    <name type="scientific">Paenibacillus residui</name>
    <dbReference type="NCBI Taxonomy" id="629724"/>
    <lineage>
        <taxon>Bacteria</taxon>
        <taxon>Bacillati</taxon>
        <taxon>Bacillota</taxon>
        <taxon>Bacilli</taxon>
        <taxon>Bacillales</taxon>
        <taxon>Paenibacillaceae</taxon>
        <taxon>Paenibacillus</taxon>
    </lineage>
</organism>
<sequence>MQFQSNVTKKMLSSVSIAALAVTVAACGGGGNDNKGAAPTNSPAASEAPKNEGGDKAEKPQLRQLLPFERFDPNKDPVAAYLKEKTGYDVKYDQLPAENADEKLNLLMANQEAYDFMKLGKSQFARLAASGALEPLDDLIDKYGTNMKQVIHEETWNSVIVDGKKYGIPEGTAGTQVGTELVVRQDWMDELGLEIPTTTDELYNVLKTIKEKKNVIPLTGGKDPMVGDIASTFGITTDWVERDGKLVHAVELPEMKEYLAFMNKLYEEGLMDPEWGINTSAKAIEKFSSGKAAMYRLAWWDAGNINNALAKNFPDAKISIIPFLKDKDGKTQVVGSAGVTYVVAIPKWAKNKEDAMKLIDMKLEKDIHKGLAIGEEGVHHEMKDGKYYPIHPKFADEWNNASYFLTGTDQDNYPIYWQARVRKDENVQKYFETYQENAKEHMVIDPLTYAPPIEAISKNTQKLAKLREDSFIKFIGGVEPVDNYDKFLAQWKSQGGEEMIKAANEWYQSNK</sequence>
<dbReference type="EMBL" id="JBHTIU010000016">
    <property type="protein sequence ID" value="MFD0868554.1"/>
    <property type="molecule type" value="Genomic_DNA"/>
</dbReference>
<reference evidence="4" key="1">
    <citation type="journal article" date="2019" name="Int. J. Syst. Evol. Microbiol.">
        <title>The Global Catalogue of Microorganisms (GCM) 10K type strain sequencing project: providing services to taxonomists for standard genome sequencing and annotation.</title>
        <authorList>
            <consortium name="The Broad Institute Genomics Platform"/>
            <consortium name="The Broad Institute Genome Sequencing Center for Infectious Disease"/>
            <person name="Wu L."/>
            <person name="Ma J."/>
        </authorList>
    </citation>
    <scope>NUCLEOTIDE SEQUENCE [LARGE SCALE GENOMIC DNA]</scope>
    <source>
        <strain evidence="4">CCUG 57263</strain>
    </source>
</reference>
<feature type="region of interest" description="Disordered" evidence="1">
    <location>
        <begin position="34"/>
        <end position="59"/>
    </location>
</feature>
<evidence type="ECO:0000256" key="2">
    <source>
        <dbReference type="SAM" id="SignalP"/>
    </source>
</evidence>
<gene>
    <name evidence="3" type="ORF">ACFQ03_05290</name>
</gene>
<dbReference type="Pfam" id="PF01547">
    <property type="entry name" value="SBP_bac_1"/>
    <property type="match status" value="1"/>
</dbReference>
<evidence type="ECO:0000313" key="3">
    <source>
        <dbReference type="EMBL" id="MFD0868554.1"/>
    </source>
</evidence>
<evidence type="ECO:0000256" key="1">
    <source>
        <dbReference type="SAM" id="MobiDB-lite"/>
    </source>
</evidence>
<dbReference type="PANTHER" id="PTHR43649">
    <property type="entry name" value="ARABINOSE-BINDING PROTEIN-RELATED"/>
    <property type="match status" value="1"/>
</dbReference>